<gene>
    <name evidence="4" type="ORF">Salat_0019300</name>
</gene>
<feature type="repeat" description="PPR" evidence="3">
    <location>
        <begin position="16"/>
        <end position="50"/>
    </location>
</feature>
<dbReference type="InterPro" id="IPR050667">
    <property type="entry name" value="PPR-containing_protein"/>
</dbReference>
<dbReference type="AlphaFoldDB" id="A0AAE1YV27"/>
<name>A0AAE1YV27_9LAMI</name>
<keyword evidence="5" id="KW-1185">Reference proteome</keyword>
<dbReference type="Pfam" id="PF01535">
    <property type="entry name" value="PPR"/>
    <property type="match status" value="1"/>
</dbReference>
<dbReference type="NCBIfam" id="TIGR00756">
    <property type="entry name" value="PPR"/>
    <property type="match status" value="1"/>
</dbReference>
<dbReference type="PROSITE" id="PS51375">
    <property type="entry name" value="PPR"/>
    <property type="match status" value="1"/>
</dbReference>
<reference evidence="4" key="1">
    <citation type="submission" date="2020-06" db="EMBL/GenBank/DDBJ databases">
        <authorList>
            <person name="Li T."/>
            <person name="Hu X."/>
            <person name="Zhang T."/>
            <person name="Song X."/>
            <person name="Zhang H."/>
            <person name="Dai N."/>
            <person name="Sheng W."/>
            <person name="Hou X."/>
            <person name="Wei L."/>
        </authorList>
    </citation>
    <scope>NUCLEOTIDE SEQUENCE</scope>
    <source>
        <strain evidence="4">3651</strain>
        <tissue evidence="4">Leaf</tissue>
    </source>
</reference>
<reference evidence="4" key="2">
    <citation type="journal article" date="2024" name="Plant">
        <title>Genomic evolution and insights into agronomic trait innovations of Sesamum species.</title>
        <authorList>
            <person name="Miao H."/>
            <person name="Wang L."/>
            <person name="Qu L."/>
            <person name="Liu H."/>
            <person name="Sun Y."/>
            <person name="Le M."/>
            <person name="Wang Q."/>
            <person name="Wei S."/>
            <person name="Zheng Y."/>
            <person name="Lin W."/>
            <person name="Duan Y."/>
            <person name="Cao H."/>
            <person name="Xiong S."/>
            <person name="Wang X."/>
            <person name="Wei L."/>
            <person name="Li C."/>
            <person name="Ma Q."/>
            <person name="Ju M."/>
            <person name="Zhao R."/>
            <person name="Li G."/>
            <person name="Mu C."/>
            <person name="Tian Q."/>
            <person name="Mei H."/>
            <person name="Zhang T."/>
            <person name="Gao T."/>
            <person name="Zhang H."/>
        </authorList>
    </citation>
    <scope>NUCLEOTIDE SEQUENCE</scope>
    <source>
        <strain evidence="4">3651</strain>
    </source>
</reference>
<dbReference type="InterPro" id="IPR011990">
    <property type="entry name" value="TPR-like_helical_dom_sf"/>
</dbReference>
<sequence>MLGLMDEMKERGVSPNVDTYNIVLNSVCEGERTEEAATLLDEMLQRGITPNIYSFKLLIKTFCRTGEFRPAQEVFEIAVSICGHKEVLYKLMFNELLAGGEILEAKQLFEAALDRCFDLNGFHYKDLIDRLCVDENLESANDILNKMMQRGYRFDPALFMPMIDYLGKRGNKHEVNELTERMLAMGSDTEMENKFHRDDKLFNGNQYKDDGSDWRTILHRDDGSAIAMKTLKRVQKGWGHGNLSYYQARKNDFLDDWDASI</sequence>
<organism evidence="4 5">
    <name type="scientific">Sesamum alatum</name>
    <dbReference type="NCBI Taxonomy" id="300844"/>
    <lineage>
        <taxon>Eukaryota</taxon>
        <taxon>Viridiplantae</taxon>
        <taxon>Streptophyta</taxon>
        <taxon>Embryophyta</taxon>
        <taxon>Tracheophyta</taxon>
        <taxon>Spermatophyta</taxon>
        <taxon>Magnoliopsida</taxon>
        <taxon>eudicotyledons</taxon>
        <taxon>Gunneridae</taxon>
        <taxon>Pentapetalae</taxon>
        <taxon>asterids</taxon>
        <taxon>lamiids</taxon>
        <taxon>Lamiales</taxon>
        <taxon>Pedaliaceae</taxon>
        <taxon>Sesamum</taxon>
    </lineage>
</organism>
<dbReference type="PANTHER" id="PTHR47939">
    <property type="entry name" value="MEMBRANE-ASSOCIATED SALT-INDUCIBLE PROTEIN-LIKE"/>
    <property type="match status" value="1"/>
</dbReference>
<evidence type="ECO:0000256" key="1">
    <source>
        <dbReference type="ARBA" id="ARBA00007626"/>
    </source>
</evidence>
<evidence type="ECO:0000313" key="5">
    <source>
        <dbReference type="Proteomes" id="UP001293254"/>
    </source>
</evidence>
<dbReference type="SUPFAM" id="SSF48452">
    <property type="entry name" value="TPR-like"/>
    <property type="match status" value="1"/>
</dbReference>
<protein>
    <submittedName>
        <fullName evidence="4">Pentatricopeptide repeat-containing protein</fullName>
    </submittedName>
</protein>
<dbReference type="Pfam" id="PF13041">
    <property type="entry name" value="PPR_2"/>
    <property type="match status" value="1"/>
</dbReference>
<comment type="caution">
    <text evidence="4">The sequence shown here is derived from an EMBL/GenBank/DDBJ whole genome shotgun (WGS) entry which is preliminary data.</text>
</comment>
<dbReference type="InterPro" id="IPR002885">
    <property type="entry name" value="PPR_rpt"/>
</dbReference>
<evidence type="ECO:0000313" key="4">
    <source>
        <dbReference type="EMBL" id="KAK4436854.1"/>
    </source>
</evidence>
<dbReference type="EMBL" id="JACGWO010000001">
    <property type="protein sequence ID" value="KAK4436854.1"/>
    <property type="molecule type" value="Genomic_DNA"/>
</dbReference>
<proteinExistence type="inferred from homology"/>
<dbReference type="Proteomes" id="UP001293254">
    <property type="component" value="Unassembled WGS sequence"/>
</dbReference>
<evidence type="ECO:0000256" key="2">
    <source>
        <dbReference type="ARBA" id="ARBA00022737"/>
    </source>
</evidence>
<accession>A0AAE1YV27</accession>
<comment type="similarity">
    <text evidence="1">Belongs to the PPR family. P subfamily.</text>
</comment>
<evidence type="ECO:0000256" key="3">
    <source>
        <dbReference type="PROSITE-ProRule" id="PRU00708"/>
    </source>
</evidence>
<dbReference type="PANTHER" id="PTHR47939:SF6">
    <property type="entry name" value="OS03G0168400 PROTEIN"/>
    <property type="match status" value="1"/>
</dbReference>
<keyword evidence="2" id="KW-0677">Repeat</keyword>
<dbReference type="Gene3D" id="1.25.40.10">
    <property type="entry name" value="Tetratricopeptide repeat domain"/>
    <property type="match status" value="2"/>
</dbReference>